<dbReference type="Gene3D" id="3.40.30.10">
    <property type="entry name" value="Glutaredoxin"/>
    <property type="match status" value="1"/>
</dbReference>
<keyword evidence="2" id="KW-1015">Disulfide bond</keyword>
<accession>A0A8H3TQ00</accession>
<dbReference type="AlphaFoldDB" id="A0A8H3TQ00"/>
<dbReference type="InterPro" id="IPR010400">
    <property type="entry name" value="PITH_dom"/>
</dbReference>
<feature type="region of interest" description="Disordered" evidence="3">
    <location>
        <begin position="106"/>
        <end position="129"/>
    </location>
</feature>
<feature type="domain" description="Thioredoxin" evidence="4">
    <location>
        <begin position="1"/>
        <end position="112"/>
    </location>
</feature>
<dbReference type="Gene3D" id="2.60.120.470">
    <property type="entry name" value="PITH domain"/>
    <property type="match status" value="1"/>
</dbReference>
<sequence>MAGGPNLKEVSSASEFESIVKSLPPAKACVVDFHAVWCGPCHMIAPTFQQLSQKFAHVQFLKVDVDKVQAIAQKYRVSAMPTFIVIKGGKVVGEMKGANPAGLSSMVSQHAGPVPTASTSGSGTSTAPAEPGVESLLPHLFSPHITCLNESSAHGIKTIVGSDAGRKGSGWLESDADQELLIHLPFNQPVKIKSISIFSAISPSQAPKTIQLFINQPTLDFSDAANLTPTQELVLTEKDIKGERVEVRFVKFQSVQSLSILVKDNQGDEDTTRIDSLDVFGSVVHATSKDPVKPVQ</sequence>
<evidence type="ECO:0000313" key="7">
    <source>
        <dbReference type="Proteomes" id="UP000620104"/>
    </source>
</evidence>
<keyword evidence="7" id="KW-1185">Reference proteome</keyword>
<dbReference type="Pfam" id="PF00085">
    <property type="entry name" value="Thioredoxin"/>
    <property type="match status" value="1"/>
</dbReference>
<evidence type="ECO:0000259" key="4">
    <source>
        <dbReference type="PROSITE" id="PS51352"/>
    </source>
</evidence>
<evidence type="ECO:0000256" key="1">
    <source>
        <dbReference type="ARBA" id="ARBA00020570"/>
    </source>
</evidence>
<dbReference type="PANTHER" id="PTHR46115">
    <property type="entry name" value="THIOREDOXIN-LIKE PROTEIN 1"/>
    <property type="match status" value="1"/>
</dbReference>
<dbReference type="Proteomes" id="UP000620104">
    <property type="component" value="Unassembled WGS sequence"/>
</dbReference>
<evidence type="ECO:0000313" key="6">
    <source>
        <dbReference type="EMBL" id="GHJ84816.1"/>
    </source>
</evidence>
<feature type="domain" description="PITH" evidence="5">
    <location>
        <begin position="125"/>
        <end position="296"/>
    </location>
</feature>
<organism evidence="6 7">
    <name type="scientific">Naganishia liquefaciens</name>
    <dbReference type="NCBI Taxonomy" id="104408"/>
    <lineage>
        <taxon>Eukaryota</taxon>
        <taxon>Fungi</taxon>
        <taxon>Dikarya</taxon>
        <taxon>Basidiomycota</taxon>
        <taxon>Agaricomycotina</taxon>
        <taxon>Tremellomycetes</taxon>
        <taxon>Filobasidiales</taxon>
        <taxon>Filobasidiaceae</taxon>
        <taxon>Naganishia</taxon>
    </lineage>
</organism>
<dbReference type="InterPro" id="IPR008979">
    <property type="entry name" value="Galactose-bd-like_sf"/>
</dbReference>
<dbReference type="FunFam" id="3.40.30.10:FF:000245">
    <property type="entry name" value="Thioredoxin"/>
    <property type="match status" value="1"/>
</dbReference>
<dbReference type="InterPro" id="IPR017937">
    <property type="entry name" value="Thioredoxin_CS"/>
</dbReference>
<dbReference type="EMBL" id="BLZA01000009">
    <property type="protein sequence ID" value="GHJ84816.1"/>
    <property type="molecule type" value="Genomic_DNA"/>
</dbReference>
<dbReference type="CDD" id="cd02947">
    <property type="entry name" value="TRX_family"/>
    <property type="match status" value="1"/>
</dbReference>
<comment type="caution">
    <text evidence="6">The sequence shown here is derived from an EMBL/GenBank/DDBJ whole genome shotgun (WGS) entry which is preliminary data.</text>
</comment>
<proteinExistence type="predicted"/>
<reference evidence="6" key="1">
    <citation type="submission" date="2020-07" db="EMBL/GenBank/DDBJ databases">
        <title>Draft Genome Sequence of a Deep-Sea Yeast, Naganishia (Cryptococcus) liquefaciens strain N6.</title>
        <authorList>
            <person name="Han Y.W."/>
            <person name="Kajitani R."/>
            <person name="Morimoto H."/>
            <person name="Parhat M."/>
            <person name="Tsubouchi H."/>
            <person name="Bakenova O."/>
            <person name="Ogata M."/>
            <person name="Argunhan B."/>
            <person name="Aoki R."/>
            <person name="Kajiwara S."/>
            <person name="Itoh T."/>
            <person name="Iwasaki H."/>
        </authorList>
    </citation>
    <scope>NUCLEOTIDE SEQUENCE</scope>
    <source>
        <strain evidence="6">N6</strain>
    </source>
</reference>
<dbReference type="InterPro" id="IPR036249">
    <property type="entry name" value="Thioredoxin-like_sf"/>
</dbReference>
<dbReference type="SUPFAM" id="SSF49785">
    <property type="entry name" value="Galactose-binding domain-like"/>
    <property type="match status" value="1"/>
</dbReference>
<dbReference type="PROSITE" id="PS51532">
    <property type="entry name" value="PITH"/>
    <property type="match status" value="1"/>
</dbReference>
<dbReference type="InterPro" id="IPR037047">
    <property type="entry name" value="PITH_dom_sf"/>
</dbReference>
<dbReference type="SUPFAM" id="SSF52833">
    <property type="entry name" value="Thioredoxin-like"/>
    <property type="match status" value="1"/>
</dbReference>
<dbReference type="PROSITE" id="PS00194">
    <property type="entry name" value="THIOREDOXIN_1"/>
    <property type="match status" value="1"/>
</dbReference>
<dbReference type="PRINTS" id="PR00421">
    <property type="entry name" value="THIOREDOXIN"/>
</dbReference>
<evidence type="ECO:0000256" key="2">
    <source>
        <dbReference type="ARBA" id="ARBA00023157"/>
    </source>
</evidence>
<feature type="compositionally biased region" description="Low complexity" evidence="3">
    <location>
        <begin position="112"/>
        <end position="129"/>
    </location>
</feature>
<gene>
    <name evidence="6" type="ORF">NliqN6_1218</name>
</gene>
<dbReference type="OrthoDB" id="10263751at2759"/>
<dbReference type="Pfam" id="PF06201">
    <property type="entry name" value="PITH"/>
    <property type="match status" value="1"/>
</dbReference>
<protein>
    <recommendedName>
        <fullName evidence="1">Thioredoxin</fullName>
    </recommendedName>
</protein>
<evidence type="ECO:0000259" key="5">
    <source>
        <dbReference type="PROSITE" id="PS51532"/>
    </source>
</evidence>
<dbReference type="GO" id="GO:0005737">
    <property type="term" value="C:cytoplasm"/>
    <property type="evidence" value="ECO:0007669"/>
    <property type="project" value="UniProtKB-ARBA"/>
</dbReference>
<name>A0A8H3TQ00_9TREE</name>
<dbReference type="InterPro" id="IPR013766">
    <property type="entry name" value="Thioredoxin_domain"/>
</dbReference>
<evidence type="ECO:0000256" key="3">
    <source>
        <dbReference type="SAM" id="MobiDB-lite"/>
    </source>
</evidence>
<dbReference type="PROSITE" id="PS51352">
    <property type="entry name" value="THIOREDOXIN_2"/>
    <property type="match status" value="1"/>
</dbReference>